<keyword evidence="2" id="KW-1133">Transmembrane helix</keyword>
<organism evidence="3 4">
    <name type="scientific">Terfezia boudieri ATCC MYA-4762</name>
    <dbReference type="NCBI Taxonomy" id="1051890"/>
    <lineage>
        <taxon>Eukaryota</taxon>
        <taxon>Fungi</taxon>
        <taxon>Dikarya</taxon>
        <taxon>Ascomycota</taxon>
        <taxon>Pezizomycotina</taxon>
        <taxon>Pezizomycetes</taxon>
        <taxon>Pezizales</taxon>
        <taxon>Pezizaceae</taxon>
        <taxon>Terfezia</taxon>
    </lineage>
</organism>
<feature type="region of interest" description="Disordered" evidence="1">
    <location>
        <begin position="639"/>
        <end position="673"/>
    </location>
</feature>
<evidence type="ECO:0008006" key="5">
    <source>
        <dbReference type="Google" id="ProtNLM"/>
    </source>
</evidence>
<dbReference type="SUPFAM" id="SSF50044">
    <property type="entry name" value="SH3-domain"/>
    <property type="match status" value="1"/>
</dbReference>
<dbReference type="InterPro" id="IPR036028">
    <property type="entry name" value="SH3-like_dom_sf"/>
</dbReference>
<feature type="region of interest" description="Disordered" evidence="1">
    <location>
        <begin position="1"/>
        <end position="36"/>
    </location>
</feature>
<sequence>MTRTQPSTLELAVGGREDDQTTENLSRSDETDHNSAMWSTEPAAYSGSRGRRWRFTRSSILLFGFLALPIASTQQIPPGPNCIALTTSKMCPAFSTSQISIKNTDKFPFLQFVNTTDQFDAEFERYIRTDYPVAKGSSDLVGRFKNEFGCPLDNFSNTTLLYAQYTRSQLCSAMIQESIIYCKLKPENSKPLCLENCGQWASSEWQIVADKSTCGASNIDYTSLIKSDFAICTQPENSLKRALCVDAALNEGYNCGFSENLPGLCLHCQGGTVNSTETCCYEANVEQRCQGVRLPTIVDVPPDLIPTESATPKPDTGNGARSSNRLSAGAIAGIVIGSVIALCLIVFLILYWRRRKQIQTSTLYLNRPSPHQRTSPERNMAYAANPNPNPAPQTPVDHGAGGRIARMSALESRNASRNTSVAGQNSPPLLPLQERPSHRIIRNTSAEFRGLEDSPNTRRSAKYTGDSRPPHPAPRDRNASLSSTSILVSERHGSDSEKEDGSGVVGSPVSEQLPYFKDYYSKDDIHPNDKVSVLWAYSPRAADEFELERGDMLKVIGIWDDGWATGIRLNDRAEDYIKLRTQRDSGVSASQTSRLSMRPPTPTGDADVKAFPLVCVCLPEHWQKTIDNDGVDYTSIHTTEGQLSDPETHGKRIQKEPSSRFHEDMNPRDGPSP</sequence>
<keyword evidence="4" id="KW-1185">Reference proteome</keyword>
<evidence type="ECO:0000313" key="3">
    <source>
        <dbReference type="EMBL" id="RPB18574.1"/>
    </source>
</evidence>
<evidence type="ECO:0000313" key="4">
    <source>
        <dbReference type="Proteomes" id="UP000267821"/>
    </source>
</evidence>
<dbReference type="InParanoid" id="A0A3N4L6P0"/>
<feature type="region of interest" description="Disordered" evidence="1">
    <location>
        <begin position="366"/>
        <end position="509"/>
    </location>
</feature>
<feature type="compositionally biased region" description="Polar residues" evidence="1">
    <location>
        <begin position="411"/>
        <end position="427"/>
    </location>
</feature>
<dbReference type="EMBL" id="ML121622">
    <property type="protein sequence ID" value="RPB18574.1"/>
    <property type="molecule type" value="Genomic_DNA"/>
</dbReference>
<proteinExistence type="predicted"/>
<keyword evidence="2" id="KW-0812">Transmembrane</keyword>
<feature type="compositionally biased region" description="Basic and acidic residues" evidence="1">
    <location>
        <begin position="646"/>
        <end position="667"/>
    </location>
</feature>
<feature type="transmembrane region" description="Helical" evidence="2">
    <location>
        <begin position="330"/>
        <end position="352"/>
    </location>
</feature>
<name>A0A3N4L6P0_9PEZI</name>
<keyword evidence="2" id="KW-0472">Membrane</keyword>
<evidence type="ECO:0000256" key="2">
    <source>
        <dbReference type="SAM" id="Phobius"/>
    </source>
</evidence>
<reference evidence="3 4" key="1">
    <citation type="journal article" date="2018" name="Nat. Ecol. Evol.">
        <title>Pezizomycetes genomes reveal the molecular basis of ectomycorrhizal truffle lifestyle.</title>
        <authorList>
            <person name="Murat C."/>
            <person name="Payen T."/>
            <person name="Noel B."/>
            <person name="Kuo A."/>
            <person name="Morin E."/>
            <person name="Chen J."/>
            <person name="Kohler A."/>
            <person name="Krizsan K."/>
            <person name="Balestrini R."/>
            <person name="Da Silva C."/>
            <person name="Montanini B."/>
            <person name="Hainaut M."/>
            <person name="Levati E."/>
            <person name="Barry K.W."/>
            <person name="Belfiori B."/>
            <person name="Cichocki N."/>
            <person name="Clum A."/>
            <person name="Dockter R.B."/>
            <person name="Fauchery L."/>
            <person name="Guy J."/>
            <person name="Iotti M."/>
            <person name="Le Tacon F."/>
            <person name="Lindquist E.A."/>
            <person name="Lipzen A."/>
            <person name="Malagnac F."/>
            <person name="Mello A."/>
            <person name="Molinier V."/>
            <person name="Miyauchi S."/>
            <person name="Poulain J."/>
            <person name="Riccioni C."/>
            <person name="Rubini A."/>
            <person name="Sitrit Y."/>
            <person name="Splivallo R."/>
            <person name="Traeger S."/>
            <person name="Wang M."/>
            <person name="Zifcakova L."/>
            <person name="Wipf D."/>
            <person name="Zambonelli A."/>
            <person name="Paolocci F."/>
            <person name="Nowrousian M."/>
            <person name="Ottonello S."/>
            <person name="Baldrian P."/>
            <person name="Spatafora J.W."/>
            <person name="Henrissat B."/>
            <person name="Nagy L.G."/>
            <person name="Aury J.M."/>
            <person name="Wincker P."/>
            <person name="Grigoriev I.V."/>
            <person name="Bonfante P."/>
            <person name="Martin F.M."/>
        </authorList>
    </citation>
    <scope>NUCLEOTIDE SEQUENCE [LARGE SCALE GENOMIC DNA]</scope>
    <source>
        <strain evidence="3 4">ATCC MYA-4762</strain>
    </source>
</reference>
<protein>
    <recommendedName>
        <fullName evidence="5">SH3 domain-containing protein</fullName>
    </recommendedName>
</protein>
<dbReference type="CDD" id="cd12087">
    <property type="entry name" value="TM_EGFR-like"/>
    <property type="match status" value="1"/>
</dbReference>
<dbReference type="Proteomes" id="UP000267821">
    <property type="component" value="Unassembled WGS sequence"/>
</dbReference>
<dbReference type="STRING" id="1051890.A0A3N4L6P0"/>
<feature type="compositionally biased region" description="Basic and acidic residues" evidence="1">
    <location>
        <begin position="489"/>
        <end position="501"/>
    </location>
</feature>
<gene>
    <name evidence="3" type="ORF">L211DRAFT_854016</name>
</gene>
<dbReference type="AlphaFoldDB" id="A0A3N4L6P0"/>
<dbReference type="Gene3D" id="2.30.30.40">
    <property type="entry name" value="SH3 Domains"/>
    <property type="match status" value="1"/>
</dbReference>
<dbReference type="OrthoDB" id="2163411at2759"/>
<evidence type="ECO:0000256" key="1">
    <source>
        <dbReference type="SAM" id="MobiDB-lite"/>
    </source>
</evidence>
<accession>A0A3N4L6P0</accession>